<dbReference type="PANTHER" id="PTHR13454:SF11">
    <property type="entry name" value="PROTEIN MCM10 HOMOLOG"/>
    <property type="match status" value="1"/>
</dbReference>
<evidence type="ECO:0000313" key="10">
    <source>
        <dbReference type="EMBL" id="KAG1311849.1"/>
    </source>
</evidence>
<dbReference type="Pfam" id="PF22379">
    <property type="entry name" value="OB_MCM10"/>
    <property type="match status" value="1"/>
</dbReference>
<dbReference type="PANTHER" id="PTHR13454">
    <property type="entry name" value="PROTEIN MCM10 HOMOLOG"/>
    <property type="match status" value="1"/>
</dbReference>
<evidence type="ECO:0000256" key="4">
    <source>
        <dbReference type="ARBA" id="ARBA00022723"/>
    </source>
</evidence>
<dbReference type="Proteomes" id="UP000716291">
    <property type="component" value="Unassembled WGS sequence"/>
</dbReference>
<evidence type="ECO:0008006" key="12">
    <source>
        <dbReference type="Google" id="ProtNLM"/>
    </source>
</evidence>
<dbReference type="GO" id="GO:0008270">
    <property type="term" value="F:zinc ion binding"/>
    <property type="evidence" value="ECO:0007669"/>
    <property type="project" value="UniProtKB-KW"/>
</dbReference>
<proteinExistence type="inferred from homology"/>
<dbReference type="AlphaFoldDB" id="A0A9P7BV82"/>
<reference evidence="10" key="1">
    <citation type="journal article" date="2020" name="Microb. Genom.">
        <title>Genetic diversity of clinical and environmental Mucorales isolates obtained from an investigation of mucormycosis cases among solid organ transplant recipients.</title>
        <authorList>
            <person name="Nguyen M.H."/>
            <person name="Kaul D."/>
            <person name="Muto C."/>
            <person name="Cheng S.J."/>
            <person name="Richter R.A."/>
            <person name="Bruno V.M."/>
            <person name="Liu G."/>
            <person name="Beyhan S."/>
            <person name="Sundermann A.J."/>
            <person name="Mounaud S."/>
            <person name="Pasculle A.W."/>
            <person name="Nierman W.C."/>
            <person name="Driscoll E."/>
            <person name="Cumbie R."/>
            <person name="Clancy C.J."/>
            <person name="Dupont C.L."/>
        </authorList>
    </citation>
    <scope>NUCLEOTIDE SEQUENCE</scope>
    <source>
        <strain evidence="10">GL11</strain>
    </source>
</reference>
<keyword evidence="5" id="KW-0863">Zinc-finger</keyword>
<protein>
    <recommendedName>
        <fullName evidence="12">Zinc finger Mcm10/DnaG-type domain-containing protein</fullName>
    </recommendedName>
</protein>
<dbReference type="GO" id="GO:0003697">
    <property type="term" value="F:single-stranded DNA binding"/>
    <property type="evidence" value="ECO:0007669"/>
    <property type="project" value="InterPro"/>
</dbReference>
<accession>A0A9P7BV82</accession>
<gene>
    <name evidence="10" type="ORF">G6F64_003491</name>
</gene>
<dbReference type="Pfam" id="PF09329">
    <property type="entry name" value="zf-primase"/>
    <property type="match status" value="1"/>
</dbReference>
<evidence type="ECO:0000313" key="11">
    <source>
        <dbReference type="Proteomes" id="UP000716291"/>
    </source>
</evidence>
<dbReference type="GO" id="GO:0003688">
    <property type="term" value="F:DNA replication origin binding"/>
    <property type="evidence" value="ECO:0007669"/>
    <property type="project" value="TreeGrafter"/>
</dbReference>
<feature type="domain" description="MCM10 OB-fold" evidence="9">
    <location>
        <begin position="38"/>
        <end position="163"/>
    </location>
</feature>
<dbReference type="OrthoDB" id="273123at2759"/>
<evidence type="ECO:0000256" key="7">
    <source>
        <dbReference type="ARBA" id="ARBA00023242"/>
    </source>
</evidence>
<keyword evidence="3" id="KW-0235">DNA replication</keyword>
<evidence type="ECO:0000259" key="8">
    <source>
        <dbReference type="Pfam" id="PF09329"/>
    </source>
</evidence>
<dbReference type="GO" id="GO:0043596">
    <property type="term" value="C:nuclear replication fork"/>
    <property type="evidence" value="ECO:0007669"/>
    <property type="project" value="TreeGrafter"/>
</dbReference>
<sequence>MPESNDPDCSTKLTVKEKHQQIVNGGSISTIDTDVRTGFRLKRRLVSEANCQRGLQNVQFIPLLHVQTHVAQYNSIRIGINPSQDWATMGVVDKCHLRDDFCVVRMTDMKGDYLYVYITDKAYKKFENAIGMGSVLVFKRPNVLVANKANGTAALHVSQIQQMWVVGQSLDLVCCQGYSRQGQVCEEWIDRRAGEYCDVHLTKVCNYSKNGRMELASGDVGIDIRWATAVKQADGRIVYQAKKRPDIKSTAQKKVAAYYIKGKGLINVKGELFKKALQEKNNTVDNNANIAEFLKGRRDNGSEMIRKLKGIEEEKPRYSLTKEALQKMGLGKNVLSEEEEEAKKRSFDALSKETQANIEKKPRFILL</sequence>
<evidence type="ECO:0000256" key="2">
    <source>
        <dbReference type="ARBA" id="ARBA00009679"/>
    </source>
</evidence>
<evidence type="ECO:0000256" key="5">
    <source>
        <dbReference type="ARBA" id="ARBA00022771"/>
    </source>
</evidence>
<dbReference type="GO" id="GO:0006270">
    <property type="term" value="P:DNA replication initiation"/>
    <property type="evidence" value="ECO:0007669"/>
    <property type="project" value="InterPro"/>
</dbReference>
<dbReference type="Gene3D" id="2.40.50.140">
    <property type="entry name" value="Nucleic acid-binding proteins"/>
    <property type="match status" value="1"/>
</dbReference>
<name>A0A9P7BV82_RHIOR</name>
<evidence type="ECO:0000256" key="1">
    <source>
        <dbReference type="ARBA" id="ARBA00004123"/>
    </source>
</evidence>
<organism evidence="10 11">
    <name type="scientific">Rhizopus oryzae</name>
    <name type="common">Mucormycosis agent</name>
    <name type="synonym">Rhizopus arrhizus var. delemar</name>
    <dbReference type="NCBI Taxonomy" id="64495"/>
    <lineage>
        <taxon>Eukaryota</taxon>
        <taxon>Fungi</taxon>
        <taxon>Fungi incertae sedis</taxon>
        <taxon>Mucoromycota</taxon>
        <taxon>Mucoromycotina</taxon>
        <taxon>Mucoromycetes</taxon>
        <taxon>Mucorales</taxon>
        <taxon>Mucorineae</taxon>
        <taxon>Rhizopodaceae</taxon>
        <taxon>Rhizopus</taxon>
    </lineage>
</organism>
<evidence type="ECO:0000259" key="9">
    <source>
        <dbReference type="Pfam" id="PF22379"/>
    </source>
</evidence>
<dbReference type="InterPro" id="IPR055065">
    <property type="entry name" value="OB_MCM10"/>
</dbReference>
<dbReference type="InterPro" id="IPR040184">
    <property type="entry name" value="Mcm10"/>
</dbReference>
<feature type="domain" description="Zinc finger Mcm10/DnaG-type" evidence="8">
    <location>
        <begin position="167"/>
        <end position="212"/>
    </location>
</feature>
<comment type="similarity">
    <text evidence="2">Belongs to the MCM10 family.</text>
</comment>
<keyword evidence="11" id="KW-1185">Reference proteome</keyword>
<keyword evidence="6" id="KW-0862">Zinc</keyword>
<dbReference type="EMBL" id="JAANQT010000343">
    <property type="protein sequence ID" value="KAG1311849.1"/>
    <property type="molecule type" value="Genomic_DNA"/>
</dbReference>
<comment type="subcellular location">
    <subcellularLocation>
        <location evidence="1">Nucleus</location>
    </subcellularLocation>
</comment>
<keyword evidence="7" id="KW-0539">Nucleus</keyword>
<evidence type="ECO:0000256" key="3">
    <source>
        <dbReference type="ARBA" id="ARBA00022705"/>
    </source>
</evidence>
<dbReference type="InterPro" id="IPR012340">
    <property type="entry name" value="NA-bd_OB-fold"/>
</dbReference>
<keyword evidence="4" id="KW-0479">Metal-binding</keyword>
<dbReference type="InterPro" id="IPR015408">
    <property type="entry name" value="Znf_Mcm10/DnaG"/>
</dbReference>
<comment type="caution">
    <text evidence="10">The sequence shown here is derived from an EMBL/GenBank/DDBJ whole genome shotgun (WGS) entry which is preliminary data.</text>
</comment>
<evidence type="ECO:0000256" key="6">
    <source>
        <dbReference type="ARBA" id="ARBA00022833"/>
    </source>
</evidence>